<proteinExistence type="inferred from homology"/>
<feature type="compositionally biased region" description="Low complexity" evidence="2">
    <location>
        <begin position="130"/>
        <end position="152"/>
    </location>
</feature>
<dbReference type="PANTHER" id="PTHR12582">
    <property type="entry name" value="NETRIN RECEPTOR UNC5"/>
    <property type="match status" value="1"/>
</dbReference>
<accession>A0A9J6BQR0</accession>
<dbReference type="GO" id="GO:0005042">
    <property type="term" value="F:netrin receptor activity"/>
    <property type="evidence" value="ECO:0007669"/>
    <property type="project" value="UniProtKB-UniRule"/>
</dbReference>
<feature type="compositionally biased region" description="Polar residues" evidence="2">
    <location>
        <begin position="245"/>
        <end position="264"/>
    </location>
</feature>
<feature type="domain" description="ZU5" evidence="3">
    <location>
        <begin position="1075"/>
        <end position="1208"/>
    </location>
</feature>
<comment type="function">
    <text evidence="1">Receptor for netrin required for axon guidance. Mediates axon repulsion of neuronal growth cones in the developing nervous system upon ligand binding.</text>
</comment>
<feature type="compositionally biased region" description="Polar residues" evidence="2">
    <location>
        <begin position="1"/>
        <end position="14"/>
    </location>
</feature>
<feature type="compositionally biased region" description="Polar residues" evidence="2">
    <location>
        <begin position="1021"/>
        <end position="1036"/>
    </location>
</feature>
<protein>
    <recommendedName>
        <fullName evidence="1">Netrin receptor UNC5</fullName>
    </recommendedName>
</protein>
<feature type="region of interest" description="Disordered" evidence="2">
    <location>
        <begin position="994"/>
        <end position="1047"/>
    </location>
</feature>
<feature type="region of interest" description="Disordered" evidence="2">
    <location>
        <begin position="209"/>
        <end position="283"/>
    </location>
</feature>
<feature type="compositionally biased region" description="Polar residues" evidence="2">
    <location>
        <begin position="89"/>
        <end position="98"/>
    </location>
</feature>
<keyword evidence="5" id="KW-1185">Reference proteome</keyword>
<evidence type="ECO:0000256" key="1">
    <source>
        <dbReference type="RuleBase" id="RU367033"/>
    </source>
</evidence>
<feature type="compositionally biased region" description="Low complexity" evidence="2">
    <location>
        <begin position="871"/>
        <end position="882"/>
    </location>
</feature>
<dbReference type="PROSITE" id="PS51145">
    <property type="entry name" value="ZU5"/>
    <property type="match status" value="1"/>
</dbReference>
<reference evidence="4" key="1">
    <citation type="submission" date="2021-03" db="EMBL/GenBank/DDBJ databases">
        <title>Chromosome level genome of the anhydrobiotic midge Polypedilum vanderplanki.</title>
        <authorList>
            <person name="Yoshida Y."/>
            <person name="Kikawada T."/>
            <person name="Gusev O."/>
        </authorList>
    </citation>
    <scope>NUCLEOTIDE SEQUENCE</scope>
    <source>
        <strain evidence="4">NIAS01</strain>
        <tissue evidence="4">Whole body or cell culture</tissue>
    </source>
</reference>
<dbReference type="SMART" id="SM00218">
    <property type="entry name" value="ZU5"/>
    <property type="match status" value="1"/>
</dbReference>
<feature type="compositionally biased region" description="Pro residues" evidence="2">
    <location>
        <begin position="386"/>
        <end position="400"/>
    </location>
</feature>
<feature type="compositionally biased region" description="Basic and acidic residues" evidence="2">
    <location>
        <begin position="890"/>
        <end position="905"/>
    </location>
</feature>
<comment type="caution">
    <text evidence="4">The sequence shown here is derived from an EMBL/GenBank/DDBJ whole genome shotgun (WGS) entry which is preliminary data.</text>
</comment>
<feature type="region of interest" description="Disordered" evidence="2">
    <location>
        <begin position="370"/>
        <end position="493"/>
    </location>
</feature>
<evidence type="ECO:0000256" key="2">
    <source>
        <dbReference type="SAM" id="MobiDB-lite"/>
    </source>
</evidence>
<feature type="compositionally biased region" description="Polar residues" evidence="2">
    <location>
        <begin position="36"/>
        <end position="49"/>
    </location>
</feature>
<feature type="compositionally biased region" description="Low complexity" evidence="2">
    <location>
        <begin position="19"/>
        <end position="33"/>
    </location>
</feature>
<feature type="region of interest" description="Disordered" evidence="2">
    <location>
        <begin position="813"/>
        <end position="844"/>
    </location>
</feature>
<evidence type="ECO:0000313" key="4">
    <source>
        <dbReference type="EMBL" id="KAG5672082.1"/>
    </source>
</evidence>
<dbReference type="OrthoDB" id="418634at2759"/>
<feature type="region of interest" description="Disordered" evidence="2">
    <location>
        <begin position="1"/>
        <end position="157"/>
    </location>
</feature>
<evidence type="ECO:0000259" key="3">
    <source>
        <dbReference type="PROSITE" id="PS51145"/>
    </source>
</evidence>
<comment type="subcellular location">
    <subcellularLocation>
        <location evidence="1">Cell membrane</location>
        <topology evidence="1">Single-pass type I membrane protein</topology>
    </subcellularLocation>
</comment>
<keyword evidence="1" id="KW-0217">Developmental protein</keyword>
<dbReference type="AlphaFoldDB" id="A0A9J6BQR0"/>
<dbReference type="InterPro" id="IPR000906">
    <property type="entry name" value="ZU5_dom"/>
</dbReference>
<feature type="compositionally biased region" description="Low complexity" evidence="2">
    <location>
        <begin position="233"/>
        <end position="244"/>
    </location>
</feature>
<dbReference type="EMBL" id="JADBJN010000003">
    <property type="protein sequence ID" value="KAG5672082.1"/>
    <property type="molecule type" value="Genomic_DNA"/>
</dbReference>
<name>A0A9J6BQR0_POLVA</name>
<feature type="region of interest" description="Disordered" evidence="2">
    <location>
        <begin position="856"/>
        <end position="923"/>
    </location>
</feature>
<comment type="similarity">
    <text evidence="1">Belongs to the unc-5 family.</text>
</comment>
<dbReference type="InterPro" id="IPR037936">
    <property type="entry name" value="UNC5A-D"/>
</dbReference>
<keyword evidence="1" id="KW-0675">Receptor</keyword>
<dbReference type="Proteomes" id="UP001107558">
    <property type="component" value="Chromosome 3"/>
</dbReference>
<feature type="compositionally biased region" description="Polar residues" evidence="2">
    <location>
        <begin position="217"/>
        <end position="232"/>
    </location>
</feature>
<feature type="compositionally biased region" description="Polar residues" evidence="2">
    <location>
        <begin position="906"/>
        <end position="919"/>
    </location>
</feature>
<organism evidence="4 5">
    <name type="scientific">Polypedilum vanderplanki</name>
    <name type="common">Sleeping chironomid midge</name>
    <dbReference type="NCBI Taxonomy" id="319348"/>
    <lineage>
        <taxon>Eukaryota</taxon>
        <taxon>Metazoa</taxon>
        <taxon>Ecdysozoa</taxon>
        <taxon>Arthropoda</taxon>
        <taxon>Hexapoda</taxon>
        <taxon>Insecta</taxon>
        <taxon>Pterygota</taxon>
        <taxon>Neoptera</taxon>
        <taxon>Endopterygota</taxon>
        <taxon>Diptera</taxon>
        <taxon>Nematocera</taxon>
        <taxon>Chironomoidea</taxon>
        <taxon>Chironomidae</taxon>
        <taxon>Chironominae</taxon>
        <taxon>Polypedilum</taxon>
        <taxon>Polypedilum</taxon>
    </lineage>
</organism>
<gene>
    <name evidence="4" type="ORF">PVAND_002239</name>
</gene>
<feature type="compositionally biased region" description="Basic and acidic residues" evidence="2">
    <location>
        <begin position="835"/>
        <end position="844"/>
    </location>
</feature>
<dbReference type="GO" id="GO:0005886">
    <property type="term" value="C:plasma membrane"/>
    <property type="evidence" value="ECO:0007669"/>
    <property type="project" value="UniProtKB-SubCell"/>
</dbReference>
<evidence type="ECO:0000313" key="5">
    <source>
        <dbReference type="Proteomes" id="UP001107558"/>
    </source>
</evidence>
<dbReference type="Gene3D" id="2.60.220.30">
    <property type="match status" value="1"/>
</dbReference>
<feature type="compositionally biased region" description="Low complexity" evidence="2">
    <location>
        <begin position="1007"/>
        <end position="1018"/>
    </location>
</feature>
<feature type="compositionally biased region" description="Low complexity" evidence="2">
    <location>
        <begin position="819"/>
        <end position="834"/>
    </location>
</feature>
<dbReference type="PANTHER" id="PTHR12582:SF47">
    <property type="entry name" value="NETRIN RECEPTOR UNC-5"/>
    <property type="match status" value="1"/>
</dbReference>
<keyword evidence="1" id="KW-0393">Immunoglobulin domain</keyword>
<dbReference type="Pfam" id="PF00791">
    <property type="entry name" value="ZU5"/>
    <property type="match status" value="1"/>
</dbReference>
<sequence>MNTTSRLSYASSPESDLELSPGPSASLSLGNLPQLVKSSSDPSIATNQDNLDRDREEMVEGMPPPYTTPYDHSTAHTRRLTVDNKYGFSPSQQQQPTDEQALYGTRPTNTNGIYGQNVPDLPPRIDRTSKPSSSTPGSSLPSRTSSSVNSNGGTLGRSAQERLFGSAQKQALSPDDQQDDLYTASNKLLNTLEPKKMGNEDSLERRNIHHHHHHHSNAQNSLDRTNSTQKNGSSYDSVSSYDSYNTNQPQQAVTTSTLSVQNRLGPNAPDDLKSIPPPTVNRASMVNSQDYATNQRNSMNDSNYSYNNGMDQHAQPRNSMVLPQRPTNLLIESPRKPHMMETKTDYGKYSRNNSATQADYIKPPKIAQVVPPIPNSQPPVSSAFKPVPPPKPKNYRPPMPGTNGNGNGNQWENGESLSPRSPPNGIYYSTTNNNQQPPSQHQHYHHQSMTNGSSPHYSHHQFGGNGNHHSNYGQPPMPPQHMQSPPMFGNGYNNHQYYGSGNYRNPGFAGNLPIPSQYGIDLTNREQRGSAFELYRKPQIGAHNMSDMQPPPISRQNLPPKQQHRYDMVSVTPEPPELPAKAKKNPLKSPLKAIKKAIVKGTNSLRRQASFMDSNSGESKKARSLRRQHSMMERGSNRMFYPPPPHHQQDYYEYQQQQYYNYYYQQQRYYPQDERFAWYQRHERYYPTNMAYDDEQPLYGNYGPPPEESIYANRALIELERSAPIQTSGGRIVRRHSMNERQREVPAFATLTKRRSKYAEDIDDRFANMSIEEPIYQSQRGSLMYQEQMKPRPMPRQQPVERPLDDNQKLLQARKDINSPGTSSASTTTSLSSPSKERNLRDSRRQLKDQIYQSRLETMQSMAEPNYLTRSSSGTSSNAGSNLRSQPIYESKKEAEESHENENDKTMNSSTECEASNENNEQEKSLLEVIEETLIKNKSQDHLNEVDSIPFVDEETPAAKSSDTIEESEDSLQRTAIENTVITKKEPININNIIKRAAPPPPPVRSPTTAKTTTAAPTESVYESHTSIDTQASLPTSIGPPNAQSTPYASELTLKEQKSLAKARFLAAPPIRSPITTKGYFDEMGGILEDNVWNVSLIIPPGALPTGQKQEIYFTVTDPRMSEAVGGPPLDMENGEKMLSPLVMCGPVGLEFLEPVTLNIPHCASSMPSLGLSVKATDSEKNLTTNWDNIDLPPSNTAHQVSVKVDHF</sequence>